<evidence type="ECO:0000313" key="2">
    <source>
        <dbReference type="Proteomes" id="UP000581189"/>
    </source>
</evidence>
<dbReference type="EMBL" id="JACJFN010000005">
    <property type="protein sequence ID" value="MBB1521258.1"/>
    <property type="molecule type" value="Genomic_DNA"/>
</dbReference>
<reference evidence="1 2" key="1">
    <citation type="submission" date="2020-08" db="EMBL/GenBank/DDBJ databases">
        <authorList>
            <person name="Kim C.M."/>
        </authorList>
    </citation>
    <scope>NUCLEOTIDE SEQUENCE [LARGE SCALE GENOMIC DNA]</scope>
    <source>
        <strain evidence="1 2">SR9</strain>
    </source>
</reference>
<dbReference type="RefSeq" id="WP_182835189.1">
    <property type="nucleotide sequence ID" value="NZ_JACJFN010000005.1"/>
</dbReference>
<evidence type="ECO:0000313" key="1">
    <source>
        <dbReference type="EMBL" id="MBB1521258.1"/>
    </source>
</evidence>
<evidence type="ECO:0008006" key="3">
    <source>
        <dbReference type="Google" id="ProtNLM"/>
    </source>
</evidence>
<dbReference type="AlphaFoldDB" id="A0A7W4H508"/>
<dbReference type="Proteomes" id="UP000581189">
    <property type="component" value="Unassembled WGS sequence"/>
</dbReference>
<keyword evidence="2" id="KW-1185">Reference proteome</keyword>
<accession>A0A7W4H508</accession>
<sequence>MSTDPVTTLREQRLALRQRLLVQRQRIRHLLAPSGPADDVFPRSLTMRLITQRPAVALRLASQVAMVLLGPRLVRGLGGALLLARLLHSATHNPPLLPAPDDER</sequence>
<name>A0A7W4H508_9GAMM</name>
<protein>
    <recommendedName>
        <fullName evidence="3">YqjK-like protein</fullName>
    </recommendedName>
</protein>
<organism evidence="1 2">
    <name type="scientific">Aquipseudomonas guryensis</name>
    <dbReference type="NCBI Taxonomy" id="2759165"/>
    <lineage>
        <taxon>Bacteria</taxon>
        <taxon>Pseudomonadati</taxon>
        <taxon>Pseudomonadota</taxon>
        <taxon>Gammaproteobacteria</taxon>
        <taxon>Pseudomonadales</taxon>
        <taxon>Pseudomonadaceae</taxon>
        <taxon>Aquipseudomonas</taxon>
    </lineage>
</organism>
<comment type="caution">
    <text evidence="1">The sequence shown here is derived from an EMBL/GenBank/DDBJ whole genome shotgun (WGS) entry which is preliminary data.</text>
</comment>
<gene>
    <name evidence="1" type="ORF">H3H45_18600</name>
</gene>
<proteinExistence type="predicted"/>